<dbReference type="EMBL" id="DS027053">
    <property type="protein sequence ID" value="EAW11054.1"/>
    <property type="molecule type" value="Genomic_DNA"/>
</dbReference>
<dbReference type="RefSeq" id="XP_001272480.1">
    <property type="nucleotide sequence ID" value="XM_001272479.1"/>
</dbReference>
<feature type="domain" description="N-acetyltransferase" evidence="2">
    <location>
        <begin position="31"/>
        <end position="191"/>
    </location>
</feature>
<dbReference type="Proteomes" id="UP000006701">
    <property type="component" value="Unassembled WGS sequence"/>
</dbReference>
<dbReference type="KEGG" id="act:ACLA_066900"/>
<dbReference type="FunFam" id="3.40.630.30:FF:000047">
    <property type="entry name" value="Acetyltransferase, GNAT family"/>
    <property type="match status" value="1"/>
</dbReference>
<dbReference type="GeneID" id="4704545"/>
<dbReference type="HOGENOM" id="CLU_013985_1_2_1"/>
<organism evidence="3 4">
    <name type="scientific">Aspergillus clavatus (strain ATCC 1007 / CBS 513.65 / DSM 816 / NCTC 3887 / NRRL 1 / QM 1276 / 107)</name>
    <dbReference type="NCBI Taxonomy" id="344612"/>
    <lineage>
        <taxon>Eukaryota</taxon>
        <taxon>Fungi</taxon>
        <taxon>Dikarya</taxon>
        <taxon>Ascomycota</taxon>
        <taxon>Pezizomycotina</taxon>
        <taxon>Eurotiomycetes</taxon>
        <taxon>Eurotiomycetidae</taxon>
        <taxon>Eurotiales</taxon>
        <taxon>Aspergillaceae</taxon>
        <taxon>Aspergillus</taxon>
        <taxon>Aspergillus subgen. Fumigati</taxon>
    </lineage>
</organism>
<dbReference type="PANTHER" id="PTHR43441:SF2">
    <property type="entry name" value="FAMILY ACETYLTRANSFERASE, PUTATIVE (AFU_ORTHOLOGUE AFUA_7G00850)-RELATED"/>
    <property type="match status" value="1"/>
</dbReference>
<dbReference type="eggNOG" id="ENOG502S3S6">
    <property type="taxonomic scope" value="Eukaryota"/>
</dbReference>
<feature type="compositionally biased region" description="Basic and acidic residues" evidence="1">
    <location>
        <begin position="221"/>
        <end position="240"/>
    </location>
</feature>
<dbReference type="PANTHER" id="PTHR43441">
    <property type="entry name" value="RIBOSOMAL-PROTEIN-SERINE ACETYLTRANSFERASE"/>
    <property type="match status" value="1"/>
</dbReference>
<evidence type="ECO:0000313" key="3">
    <source>
        <dbReference type="EMBL" id="EAW11054.1"/>
    </source>
</evidence>
<evidence type="ECO:0000256" key="1">
    <source>
        <dbReference type="SAM" id="MobiDB-lite"/>
    </source>
</evidence>
<gene>
    <name evidence="3" type="ORF">ACLA_066900</name>
</gene>
<dbReference type="Gene3D" id="3.40.630.30">
    <property type="match status" value="1"/>
</dbReference>
<accession>A1CGH4</accession>
<protein>
    <submittedName>
        <fullName evidence="3">Acetyltransferase, GNAT family, putative</fullName>
    </submittedName>
</protein>
<dbReference type="PROSITE" id="PS51186">
    <property type="entry name" value="GNAT"/>
    <property type="match status" value="1"/>
</dbReference>
<feature type="region of interest" description="Disordered" evidence="1">
    <location>
        <begin position="217"/>
        <end position="240"/>
    </location>
</feature>
<dbReference type="GO" id="GO:1990189">
    <property type="term" value="F:protein N-terminal-serine acetyltransferase activity"/>
    <property type="evidence" value="ECO:0007669"/>
    <property type="project" value="TreeGrafter"/>
</dbReference>
<sequence>MSNRPVGPVVLLPPAKRPSPVTLEGRTTTLIPLRPDHAEQLFPLVGVNDEAKAALWDYMSDGPFSDESSFQAAITAKSTSSDPFYFVVIDNRDTTTKGQALGYISLMNIIPQHLSIEIGNVLFSPALQRTTCATEAVYLLLKYTIEVLGYRRVEWKCNALNAPSRRAALRLGFTFEGVFRQHMVIKGRSRDTAWFSLLREEWEDAIKETMQAWLEESNFDQDGKQKKGLEGFRTRKQDKA</sequence>
<dbReference type="Pfam" id="PF13302">
    <property type="entry name" value="Acetyltransf_3"/>
    <property type="match status" value="1"/>
</dbReference>
<dbReference type="VEuPathDB" id="FungiDB:ACLA_066900"/>
<reference evidence="3 4" key="1">
    <citation type="journal article" date="2008" name="PLoS Genet.">
        <title>Genomic islands in the pathogenic filamentous fungus Aspergillus fumigatus.</title>
        <authorList>
            <person name="Fedorova N.D."/>
            <person name="Khaldi N."/>
            <person name="Joardar V.S."/>
            <person name="Maiti R."/>
            <person name="Amedeo P."/>
            <person name="Anderson M.J."/>
            <person name="Crabtree J."/>
            <person name="Silva J.C."/>
            <person name="Badger J.H."/>
            <person name="Albarraq A."/>
            <person name="Angiuoli S."/>
            <person name="Bussey H."/>
            <person name="Bowyer P."/>
            <person name="Cotty P.J."/>
            <person name="Dyer P.S."/>
            <person name="Egan A."/>
            <person name="Galens K."/>
            <person name="Fraser-Liggett C.M."/>
            <person name="Haas B.J."/>
            <person name="Inman J.M."/>
            <person name="Kent R."/>
            <person name="Lemieux S."/>
            <person name="Malavazi I."/>
            <person name="Orvis J."/>
            <person name="Roemer T."/>
            <person name="Ronning C.M."/>
            <person name="Sundaram J.P."/>
            <person name="Sutton G."/>
            <person name="Turner G."/>
            <person name="Venter J.C."/>
            <person name="White O.R."/>
            <person name="Whitty B.R."/>
            <person name="Youngman P."/>
            <person name="Wolfe K.H."/>
            <person name="Goldman G.H."/>
            <person name="Wortman J.R."/>
            <person name="Jiang B."/>
            <person name="Denning D.W."/>
            <person name="Nierman W.C."/>
        </authorList>
    </citation>
    <scope>NUCLEOTIDE SEQUENCE [LARGE SCALE GENOMIC DNA]</scope>
    <source>
        <strain evidence="4">ATCC 1007 / CBS 513.65 / DSM 816 / NCTC 3887 / NRRL 1</strain>
    </source>
</reference>
<evidence type="ECO:0000313" key="4">
    <source>
        <dbReference type="Proteomes" id="UP000006701"/>
    </source>
</evidence>
<dbReference type="OrthoDB" id="41238at2759"/>
<dbReference type="AlphaFoldDB" id="A1CGH4"/>
<keyword evidence="4" id="KW-1185">Reference proteome</keyword>
<dbReference type="InterPro" id="IPR016181">
    <property type="entry name" value="Acyl_CoA_acyltransferase"/>
</dbReference>
<evidence type="ECO:0000259" key="2">
    <source>
        <dbReference type="PROSITE" id="PS51186"/>
    </source>
</evidence>
<dbReference type="InterPro" id="IPR000182">
    <property type="entry name" value="GNAT_dom"/>
</dbReference>
<dbReference type="GO" id="GO:0008999">
    <property type="term" value="F:protein-N-terminal-alanine acetyltransferase activity"/>
    <property type="evidence" value="ECO:0007669"/>
    <property type="project" value="TreeGrafter"/>
</dbReference>
<dbReference type="InterPro" id="IPR051908">
    <property type="entry name" value="Ribosomal_N-acetyltransferase"/>
</dbReference>
<dbReference type="OMA" id="FGAPMQR"/>
<proteinExistence type="predicted"/>
<name>A1CGH4_ASPCL</name>
<dbReference type="SUPFAM" id="SSF55729">
    <property type="entry name" value="Acyl-CoA N-acyltransferases (Nat)"/>
    <property type="match status" value="1"/>
</dbReference>